<dbReference type="SUPFAM" id="SSF57667">
    <property type="entry name" value="beta-beta-alpha zinc fingers"/>
    <property type="match status" value="1"/>
</dbReference>
<gene>
    <name evidence="3" type="ORF">Sjap_022758</name>
</gene>
<organism evidence="3 4">
    <name type="scientific">Stephania japonica</name>
    <dbReference type="NCBI Taxonomy" id="461633"/>
    <lineage>
        <taxon>Eukaryota</taxon>
        <taxon>Viridiplantae</taxon>
        <taxon>Streptophyta</taxon>
        <taxon>Embryophyta</taxon>
        <taxon>Tracheophyta</taxon>
        <taxon>Spermatophyta</taxon>
        <taxon>Magnoliopsida</taxon>
        <taxon>Ranunculales</taxon>
        <taxon>Menispermaceae</taxon>
        <taxon>Menispermoideae</taxon>
        <taxon>Cissampelideae</taxon>
        <taxon>Stephania</taxon>
    </lineage>
</organism>
<evidence type="ECO:0000259" key="2">
    <source>
        <dbReference type="PROSITE" id="PS50157"/>
    </source>
</evidence>
<dbReference type="InterPro" id="IPR013087">
    <property type="entry name" value="Znf_C2H2_type"/>
</dbReference>
<keyword evidence="4" id="KW-1185">Reference proteome</keyword>
<protein>
    <recommendedName>
        <fullName evidence="2">C2H2-type domain-containing protein</fullName>
    </recommendedName>
</protein>
<keyword evidence="1" id="KW-0862">Zinc</keyword>
<dbReference type="Gene3D" id="3.30.160.60">
    <property type="entry name" value="Classic Zinc Finger"/>
    <property type="match status" value="1"/>
</dbReference>
<evidence type="ECO:0000256" key="1">
    <source>
        <dbReference type="PROSITE-ProRule" id="PRU00042"/>
    </source>
</evidence>
<dbReference type="AlphaFoldDB" id="A0AAP0HUP6"/>
<comment type="caution">
    <text evidence="3">The sequence shown here is derived from an EMBL/GenBank/DDBJ whole genome shotgun (WGS) entry which is preliminary data.</text>
</comment>
<dbReference type="GO" id="GO:0008270">
    <property type="term" value="F:zinc ion binding"/>
    <property type="evidence" value="ECO:0007669"/>
    <property type="project" value="UniProtKB-KW"/>
</dbReference>
<evidence type="ECO:0000313" key="4">
    <source>
        <dbReference type="Proteomes" id="UP001417504"/>
    </source>
</evidence>
<name>A0AAP0HUP6_9MAGN</name>
<dbReference type="PROSITE" id="PS50157">
    <property type="entry name" value="ZINC_FINGER_C2H2_2"/>
    <property type="match status" value="1"/>
</dbReference>
<dbReference type="PANTHER" id="PTHR47593">
    <property type="entry name" value="ZINC FINGER PROTEIN 4-LIKE"/>
    <property type="match status" value="1"/>
</dbReference>
<dbReference type="EMBL" id="JBBNAE010000009">
    <property type="protein sequence ID" value="KAK9097261.1"/>
    <property type="molecule type" value="Genomic_DNA"/>
</dbReference>
<keyword evidence="1" id="KW-0479">Metal-binding</keyword>
<evidence type="ECO:0000313" key="3">
    <source>
        <dbReference type="EMBL" id="KAK9097261.1"/>
    </source>
</evidence>
<dbReference type="Proteomes" id="UP001417504">
    <property type="component" value="Unassembled WGS sequence"/>
</dbReference>
<feature type="domain" description="C2H2-type" evidence="2">
    <location>
        <begin position="180"/>
        <end position="207"/>
    </location>
</feature>
<sequence>MAWRSGSSISRSLLSAARAPSLRSSAAAPRLRPPPLYAPRRHLFANPRTIGELGCAQSLLPLHSVVAAARLTSHLAVDARACCELSQDLSRKWIIAPAGHLLVVPCPLSDNEIKREDGAEDHNHQSSERTIMGCDIDDDRTLDHHQQWLNLSLGRKESALAHDVVQDDFHYPKAFPNRLFSCNFCMRKFFSSQALGGHQNAHKKERGAAARRYHSYPYSQRTVHLMRLGSHFSATAPTFRSLGVQAHSVVEKSRTGGVPGTLLGDSNNGLNYSHNGELGRPWTKGLGLEQGKDVGWPRSFFVVGSEGPNHASELLKLDLNLRL</sequence>
<keyword evidence="1" id="KW-0863">Zinc-finger</keyword>
<dbReference type="InterPro" id="IPR053266">
    <property type="entry name" value="Zinc_finger_protein_7"/>
</dbReference>
<accession>A0AAP0HUP6</accession>
<dbReference type="PANTHER" id="PTHR47593:SF8">
    <property type="entry name" value="OS12G0581900 PROTEIN"/>
    <property type="match status" value="1"/>
</dbReference>
<dbReference type="PROSITE" id="PS00028">
    <property type="entry name" value="ZINC_FINGER_C2H2_1"/>
    <property type="match status" value="1"/>
</dbReference>
<reference evidence="3 4" key="1">
    <citation type="submission" date="2024-01" db="EMBL/GenBank/DDBJ databases">
        <title>Genome assemblies of Stephania.</title>
        <authorList>
            <person name="Yang L."/>
        </authorList>
    </citation>
    <scope>NUCLEOTIDE SEQUENCE [LARGE SCALE GENOMIC DNA]</scope>
    <source>
        <strain evidence="3">QJT</strain>
        <tissue evidence="3">Leaf</tissue>
    </source>
</reference>
<proteinExistence type="predicted"/>
<dbReference type="InterPro" id="IPR036236">
    <property type="entry name" value="Znf_C2H2_sf"/>
</dbReference>